<feature type="transmembrane region" description="Helical" evidence="1">
    <location>
        <begin position="12"/>
        <end position="30"/>
    </location>
</feature>
<protein>
    <submittedName>
        <fullName evidence="2">Uncharacterized protein</fullName>
    </submittedName>
</protein>
<evidence type="ECO:0000313" key="2">
    <source>
        <dbReference type="EMBL" id="ATE54947.1"/>
    </source>
</evidence>
<keyword evidence="1" id="KW-0812">Transmembrane</keyword>
<proteinExistence type="predicted"/>
<dbReference type="KEGG" id="apre:CNX65_18020"/>
<dbReference type="Proteomes" id="UP000218505">
    <property type="component" value="Chromosome"/>
</dbReference>
<dbReference type="EMBL" id="CP023445">
    <property type="protein sequence ID" value="ATE54947.1"/>
    <property type="molecule type" value="Genomic_DNA"/>
</dbReference>
<sequence length="139" mass="14899">MDGATAKRKILLALACLALLGLTVVVLLLLQVPPLVVAPLAIPLFLLVGYVVRVADEHQGPTPAHRALGARRFLPVNAREGVALVFAVVALSLSQIAVTWVREGAGEALHPVRALLWLVAGYVLWFMTVRRARGRRSAG</sequence>
<feature type="transmembrane region" description="Helical" evidence="1">
    <location>
        <begin position="36"/>
        <end position="55"/>
    </location>
</feature>
<reference evidence="2" key="1">
    <citation type="submission" date="2017-09" db="EMBL/GenBank/DDBJ databases">
        <title>Complete Genome Sequence of ansamitocin-producing Bacterium Actinosynnema pretiosum X47.</title>
        <authorList>
            <person name="Cao G."/>
            <person name="Zong G."/>
            <person name="Zhong C."/>
            <person name="Fu J."/>
        </authorList>
    </citation>
    <scope>NUCLEOTIDE SEQUENCE [LARGE SCALE GENOMIC DNA]</scope>
    <source>
        <strain evidence="2">X47</strain>
    </source>
</reference>
<accession>A0A290Z7E1</accession>
<keyword evidence="3" id="KW-1185">Reference proteome</keyword>
<keyword evidence="1" id="KW-0472">Membrane</keyword>
<keyword evidence="1" id="KW-1133">Transmembrane helix</keyword>
<evidence type="ECO:0000313" key="3">
    <source>
        <dbReference type="Proteomes" id="UP000218505"/>
    </source>
</evidence>
<feature type="transmembrane region" description="Helical" evidence="1">
    <location>
        <begin position="81"/>
        <end position="102"/>
    </location>
</feature>
<gene>
    <name evidence="2" type="ORF">CNX65_18020</name>
</gene>
<dbReference type="AlphaFoldDB" id="A0A290Z7E1"/>
<feature type="transmembrane region" description="Helical" evidence="1">
    <location>
        <begin position="108"/>
        <end position="127"/>
    </location>
</feature>
<name>A0A290Z7E1_9PSEU</name>
<dbReference type="RefSeq" id="WP_096494580.1">
    <property type="nucleotide sequence ID" value="NZ_CP023445.1"/>
</dbReference>
<organism evidence="2 3">
    <name type="scientific">Actinosynnema pretiosum</name>
    <dbReference type="NCBI Taxonomy" id="42197"/>
    <lineage>
        <taxon>Bacteria</taxon>
        <taxon>Bacillati</taxon>
        <taxon>Actinomycetota</taxon>
        <taxon>Actinomycetes</taxon>
        <taxon>Pseudonocardiales</taxon>
        <taxon>Pseudonocardiaceae</taxon>
        <taxon>Actinosynnema</taxon>
    </lineage>
</organism>
<evidence type="ECO:0000256" key="1">
    <source>
        <dbReference type="SAM" id="Phobius"/>
    </source>
</evidence>